<dbReference type="InterPro" id="IPR048743">
    <property type="entry name" value="AME1"/>
</dbReference>
<accession>A0A1G4IZU8</accession>
<keyword evidence="3" id="KW-1185">Reference proteome</keyword>
<proteinExistence type="predicted"/>
<protein>
    <submittedName>
        <fullName evidence="2">LAMI_0C00804g1_1</fullName>
    </submittedName>
</protein>
<dbReference type="STRING" id="1230905.A0A1G4IZU8"/>
<evidence type="ECO:0000313" key="3">
    <source>
        <dbReference type="Proteomes" id="UP000191024"/>
    </source>
</evidence>
<dbReference type="Proteomes" id="UP000191024">
    <property type="component" value="Chromosome C"/>
</dbReference>
<feature type="domain" description="Inner kinetochore subunit AME1" evidence="1">
    <location>
        <begin position="134"/>
        <end position="325"/>
    </location>
</feature>
<dbReference type="Pfam" id="PF20994">
    <property type="entry name" value="CENPU"/>
    <property type="match status" value="1"/>
</dbReference>
<evidence type="ECO:0000313" key="2">
    <source>
        <dbReference type="EMBL" id="SCU82765.1"/>
    </source>
</evidence>
<reference evidence="3" key="1">
    <citation type="submission" date="2016-03" db="EMBL/GenBank/DDBJ databases">
        <authorList>
            <person name="Devillers H."/>
        </authorList>
    </citation>
    <scope>NUCLEOTIDE SEQUENCE [LARGE SCALE GENOMIC DNA]</scope>
</reference>
<gene>
    <name evidence="2" type="ORF">LAMI_0C00804G</name>
</gene>
<sequence length="326" mass="36331">MLMDRNVKLLYRQRGSALRKVGQDIVFSGTKDVNHEAATPGYENEILPALDPIPDFEHDQQLNLSQSQHHTPEKNAFLYASQSPAPAPAGHEDHLDLLHSRKASPQEGLQISYATHGLLESPPSLPPSEEPVIPSYDFTGVPLSKLPSSITSITSIDVLIALFANLFDEQLIPKSHANYDTAISDADKLSFQMDVDLFNLFKDKILGDMRDLLDINISNNNLCSLLRQALKSKRDLSSDLLEVRKQIHEWEMKIKEEEKPGELESKLALNEQLKELGNNIRNAHLGQSTALVGNDDSVSDFVRYMDPHNGASARLKAIIAKLEEIL</sequence>
<dbReference type="OrthoDB" id="4067487at2759"/>
<name>A0A1G4IZU8_9SACH</name>
<organism evidence="2 3">
    <name type="scientific">Lachancea mirantina</name>
    <dbReference type="NCBI Taxonomy" id="1230905"/>
    <lineage>
        <taxon>Eukaryota</taxon>
        <taxon>Fungi</taxon>
        <taxon>Dikarya</taxon>
        <taxon>Ascomycota</taxon>
        <taxon>Saccharomycotina</taxon>
        <taxon>Saccharomycetes</taxon>
        <taxon>Saccharomycetales</taxon>
        <taxon>Saccharomycetaceae</taxon>
        <taxon>Lachancea</taxon>
    </lineage>
</organism>
<evidence type="ECO:0000259" key="1">
    <source>
        <dbReference type="Pfam" id="PF20994"/>
    </source>
</evidence>
<dbReference type="AlphaFoldDB" id="A0A1G4IZU8"/>
<dbReference type="EMBL" id="LT598466">
    <property type="protein sequence ID" value="SCU82765.1"/>
    <property type="molecule type" value="Genomic_DNA"/>
</dbReference>